<comment type="caution">
    <text evidence="2">The sequence shown here is derived from an EMBL/GenBank/DDBJ whole genome shotgun (WGS) entry which is preliminary data.</text>
</comment>
<keyword evidence="3" id="KW-1185">Reference proteome</keyword>
<protein>
    <submittedName>
        <fullName evidence="2">Succinyl-CoA--L-malate CoA-transferase beta subunit</fullName>
        <ecNumber evidence="2">2.8.3.22</ecNumber>
    </submittedName>
</protein>
<dbReference type="InterPro" id="IPR023606">
    <property type="entry name" value="CoA-Trfase_III_dom_1_sf"/>
</dbReference>
<dbReference type="SUPFAM" id="SSF89796">
    <property type="entry name" value="CoA-transferase family III (CaiB/BaiF)"/>
    <property type="match status" value="1"/>
</dbReference>
<dbReference type="EC" id="2.8.3.22" evidence="2"/>
<dbReference type="InterPro" id="IPR050483">
    <property type="entry name" value="CoA-transferase_III_domain"/>
</dbReference>
<dbReference type="PANTHER" id="PTHR48207:SF3">
    <property type="entry name" value="SUCCINATE--HYDROXYMETHYLGLUTARATE COA-TRANSFERASE"/>
    <property type="match status" value="1"/>
</dbReference>
<dbReference type="Pfam" id="PF02515">
    <property type="entry name" value="CoA_transf_3"/>
    <property type="match status" value="1"/>
</dbReference>
<dbReference type="Gene3D" id="3.30.1540.10">
    <property type="entry name" value="formyl-coa transferase, domain 3"/>
    <property type="match status" value="1"/>
</dbReference>
<dbReference type="EMBL" id="CAJNAU010000025">
    <property type="protein sequence ID" value="CAE6757727.1"/>
    <property type="molecule type" value="Genomic_DNA"/>
</dbReference>
<dbReference type="GO" id="GO:0016740">
    <property type="term" value="F:transferase activity"/>
    <property type="evidence" value="ECO:0007669"/>
    <property type="project" value="UniProtKB-KW"/>
</dbReference>
<evidence type="ECO:0000313" key="2">
    <source>
        <dbReference type="EMBL" id="CAE6757727.1"/>
    </source>
</evidence>
<dbReference type="Proteomes" id="UP000674425">
    <property type="component" value="Unassembled WGS sequence"/>
</dbReference>
<evidence type="ECO:0000256" key="1">
    <source>
        <dbReference type="ARBA" id="ARBA00022679"/>
    </source>
</evidence>
<name>A0ABN7LLM7_9BURK</name>
<proteinExistence type="predicted"/>
<dbReference type="InterPro" id="IPR044855">
    <property type="entry name" value="CoA-Trfase_III_dom3_sf"/>
</dbReference>
<keyword evidence="1 2" id="KW-0808">Transferase</keyword>
<dbReference type="PANTHER" id="PTHR48207">
    <property type="entry name" value="SUCCINATE--HYDROXYMETHYLGLUTARATE COA-TRANSFERASE"/>
    <property type="match status" value="1"/>
</dbReference>
<accession>A0ABN7LLM7</accession>
<sequence length="202" mass="21807">MIDVALYESVFNMMESLLPEYSAFGAVRQPAGSSLPGIAPSNAYRCSDGKYALIAGNGDSIFRRLMELIGRQDLADDPALAQNDGRVKNVERLDAAIAEWTLRHTLDDVLAALNEARIPAGKIYDVADIASDPHYHARDMILDGQLPDGTPVQLPGIVPKLSATPGTVNTQAPTLGQHTDEVLENLGIDTTTRDAWRARGII</sequence>
<evidence type="ECO:0000313" key="3">
    <source>
        <dbReference type="Proteomes" id="UP000674425"/>
    </source>
</evidence>
<gene>
    <name evidence="2" type="primary">smtB_2</name>
    <name evidence="2" type="ORF">R69658_03020</name>
</gene>
<reference evidence="2 3" key="1">
    <citation type="submission" date="2021-02" db="EMBL/GenBank/DDBJ databases">
        <authorList>
            <person name="Vanwijnsberghe S."/>
        </authorList>
    </citation>
    <scope>NUCLEOTIDE SEQUENCE [LARGE SCALE GENOMIC DNA]</scope>
    <source>
        <strain evidence="2 3">R-69658</strain>
    </source>
</reference>
<dbReference type="InterPro" id="IPR003673">
    <property type="entry name" value="CoA-Trfase_fam_III"/>
</dbReference>
<organism evidence="2 3">
    <name type="scientific">Paraburkholderia aspalathi</name>
    <dbReference type="NCBI Taxonomy" id="1324617"/>
    <lineage>
        <taxon>Bacteria</taxon>
        <taxon>Pseudomonadati</taxon>
        <taxon>Pseudomonadota</taxon>
        <taxon>Betaproteobacteria</taxon>
        <taxon>Burkholderiales</taxon>
        <taxon>Burkholderiaceae</taxon>
        <taxon>Paraburkholderia</taxon>
    </lineage>
</organism>